<feature type="compositionally biased region" description="Basic and acidic residues" evidence="2">
    <location>
        <begin position="81"/>
        <end position="102"/>
    </location>
</feature>
<keyword evidence="1" id="KW-0175">Coiled coil</keyword>
<evidence type="ECO:0000313" key="4">
    <source>
        <dbReference type="EMBL" id="KAG0559680.1"/>
    </source>
</evidence>
<proteinExistence type="predicted"/>
<dbReference type="AlphaFoldDB" id="A0A8T0GL19"/>
<feature type="compositionally biased region" description="Low complexity" evidence="2">
    <location>
        <begin position="103"/>
        <end position="122"/>
    </location>
</feature>
<evidence type="ECO:0000256" key="3">
    <source>
        <dbReference type="SAM" id="SignalP"/>
    </source>
</evidence>
<dbReference type="Gene3D" id="1.20.5.1160">
    <property type="entry name" value="Vasodilator-stimulated phosphoprotein"/>
    <property type="match status" value="1"/>
</dbReference>
<keyword evidence="3" id="KW-0732">Signal</keyword>
<evidence type="ECO:0000256" key="1">
    <source>
        <dbReference type="SAM" id="Coils"/>
    </source>
</evidence>
<feature type="chain" id="PRO_5035718453" description="Spider protein" evidence="3">
    <location>
        <begin position="19"/>
        <end position="207"/>
    </location>
</feature>
<feature type="coiled-coil region" evidence="1">
    <location>
        <begin position="133"/>
        <end position="202"/>
    </location>
</feature>
<dbReference type="EMBL" id="CM026431">
    <property type="protein sequence ID" value="KAG0559680.1"/>
    <property type="molecule type" value="Genomic_DNA"/>
</dbReference>
<comment type="caution">
    <text evidence="4">The sequence shown here is derived from an EMBL/GenBank/DDBJ whole genome shotgun (WGS) entry which is preliminary data.</text>
</comment>
<dbReference type="Proteomes" id="UP000822688">
    <property type="component" value="Chromosome 10"/>
</dbReference>
<accession>A0A8T0GL19</accession>
<protein>
    <recommendedName>
        <fullName evidence="6">Spider protein</fullName>
    </recommendedName>
</protein>
<organism evidence="4 5">
    <name type="scientific">Ceratodon purpureus</name>
    <name type="common">Fire moss</name>
    <name type="synonym">Dicranum purpureum</name>
    <dbReference type="NCBI Taxonomy" id="3225"/>
    <lineage>
        <taxon>Eukaryota</taxon>
        <taxon>Viridiplantae</taxon>
        <taxon>Streptophyta</taxon>
        <taxon>Embryophyta</taxon>
        <taxon>Bryophyta</taxon>
        <taxon>Bryophytina</taxon>
        <taxon>Bryopsida</taxon>
        <taxon>Dicranidae</taxon>
        <taxon>Pseudoditrichales</taxon>
        <taxon>Ditrichaceae</taxon>
        <taxon>Ceratodon</taxon>
    </lineage>
</organism>
<sequence>VLVSTPFISLHILLQISAGNTRTERERKKAKKSLSGSVTESYDSLILKVLNKLTVPDVSKTFTRPILKQKSKQSSEMSLQPRDESESQGKSKSIDSKSKSIESKSTNSRKSSGRSSARSVESMDGQTELLESLVHAAHAEDKLLREKQELRKELQKHKNINDELEAELHSAQKVVDELSSKYKSASKVRHDLEDKLKALKKQRGHRH</sequence>
<evidence type="ECO:0000256" key="2">
    <source>
        <dbReference type="SAM" id="MobiDB-lite"/>
    </source>
</evidence>
<keyword evidence="5" id="KW-1185">Reference proteome</keyword>
<reference evidence="4" key="1">
    <citation type="submission" date="2020-06" db="EMBL/GenBank/DDBJ databases">
        <title>WGS assembly of Ceratodon purpureus strain R40.</title>
        <authorList>
            <person name="Carey S.B."/>
            <person name="Jenkins J."/>
            <person name="Shu S."/>
            <person name="Lovell J.T."/>
            <person name="Sreedasyam A."/>
            <person name="Maumus F."/>
            <person name="Tiley G.P."/>
            <person name="Fernandez-Pozo N."/>
            <person name="Barry K."/>
            <person name="Chen C."/>
            <person name="Wang M."/>
            <person name="Lipzen A."/>
            <person name="Daum C."/>
            <person name="Saski C.A."/>
            <person name="Payton A.C."/>
            <person name="Mcbreen J.C."/>
            <person name="Conrad R.E."/>
            <person name="Kollar L.M."/>
            <person name="Olsson S."/>
            <person name="Huttunen S."/>
            <person name="Landis J.B."/>
            <person name="Wickett N.J."/>
            <person name="Johnson M.G."/>
            <person name="Rensing S.A."/>
            <person name="Grimwood J."/>
            <person name="Schmutz J."/>
            <person name="Mcdaniel S.F."/>
        </authorList>
    </citation>
    <scope>NUCLEOTIDE SEQUENCE</scope>
    <source>
        <strain evidence="4">R40</strain>
    </source>
</reference>
<evidence type="ECO:0008006" key="6">
    <source>
        <dbReference type="Google" id="ProtNLM"/>
    </source>
</evidence>
<feature type="non-terminal residue" evidence="4">
    <location>
        <position position="1"/>
    </location>
</feature>
<feature type="region of interest" description="Disordered" evidence="2">
    <location>
        <begin position="66"/>
        <end position="124"/>
    </location>
</feature>
<feature type="signal peptide" evidence="3">
    <location>
        <begin position="1"/>
        <end position="18"/>
    </location>
</feature>
<gene>
    <name evidence="4" type="ORF">KC19_10G122900</name>
</gene>
<evidence type="ECO:0000313" key="5">
    <source>
        <dbReference type="Proteomes" id="UP000822688"/>
    </source>
</evidence>
<name>A0A8T0GL19_CERPU</name>